<dbReference type="EMBL" id="CABVLU010000002">
    <property type="protein sequence ID" value="VVT48379.1"/>
    <property type="molecule type" value="Genomic_DNA"/>
</dbReference>
<protein>
    <recommendedName>
        <fullName evidence="11">ATP synthase F(0) complex subunit e, mitochondrial</fullName>
    </recommendedName>
</protein>
<keyword evidence="8 11" id="KW-0496">Mitochondrion</keyword>
<sequence>MSTAPIFNVFRWGALASGVVYGFFHNITLSNQAAEKKASAEYAHKEDLIKQAKAKYAELHPKPVSKDGAVDFEDPNFDLADYISKALA</sequence>
<comment type="similarity">
    <text evidence="2 11">Belongs to the ATPase e subunit family.</text>
</comment>
<comment type="function">
    <text evidence="11">Subunit e, of the mitochondrial membrane ATP synthase complex (F(1)F(0) ATP synthase or Complex V) that produces ATP from ADP in the presence of a proton gradient across the membrane which is generated by electron transport complexes of the respiratory chain. ATP synthase complex consist of a soluble F(1) head domain - the catalytic core - and a membrane F(1) domain - the membrane proton channel. These two domains are linked by a central stalk rotating inside the F(1) region and a stationary peripheral stalk. During catalysis, ATP synthesis in the catalytic domain of F(1) is coupled via a rotary mechanism of the central stalk subunits to proton translocation. In vivo, can only synthesize ATP although its ATP hydrolase activity can be activated artificially in vitro. Part of the complex F(0) domain.</text>
</comment>
<proteinExistence type="inferred from homology"/>
<gene>
    <name evidence="12" type="ORF">SAPINGB_P001750</name>
</gene>
<dbReference type="GO" id="GO:0015078">
    <property type="term" value="F:proton transmembrane transporter activity"/>
    <property type="evidence" value="ECO:0007669"/>
    <property type="project" value="InterPro"/>
</dbReference>
<keyword evidence="9" id="KW-0472">Membrane</keyword>
<keyword evidence="7 11" id="KW-0406">Ion transport</keyword>
<keyword evidence="3 11" id="KW-0813">Transport</keyword>
<evidence type="ECO:0000256" key="10">
    <source>
        <dbReference type="ARBA" id="ARBA00023310"/>
    </source>
</evidence>
<evidence type="ECO:0000256" key="3">
    <source>
        <dbReference type="ARBA" id="ARBA00022448"/>
    </source>
</evidence>
<evidence type="ECO:0000256" key="1">
    <source>
        <dbReference type="ARBA" id="ARBA00004273"/>
    </source>
</evidence>
<dbReference type="InterPro" id="IPR008386">
    <property type="entry name" value="ATP_synth_F0_esu_mt"/>
</dbReference>
<keyword evidence="6 11" id="KW-0999">Mitochondrion inner membrane</keyword>
<evidence type="ECO:0000256" key="11">
    <source>
        <dbReference type="RuleBase" id="RU367005"/>
    </source>
</evidence>
<keyword evidence="10 11" id="KW-0066">ATP synthesis</keyword>
<evidence type="ECO:0000256" key="4">
    <source>
        <dbReference type="ARBA" id="ARBA00022547"/>
    </source>
</evidence>
<evidence type="ECO:0000256" key="9">
    <source>
        <dbReference type="ARBA" id="ARBA00023136"/>
    </source>
</evidence>
<keyword evidence="5 11" id="KW-0375">Hydrogen ion transport</keyword>
<dbReference type="GO" id="GO:0005743">
    <property type="term" value="C:mitochondrial inner membrane"/>
    <property type="evidence" value="ECO:0007669"/>
    <property type="project" value="UniProtKB-SubCell"/>
</dbReference>
<organism evidence="12 13">
    <name type="scientific">Magnusiomyces paraingens</name>
    <dbReference type="NCBI Taxonomy" id="2606893"/>
    <lineage>
        <taxon>Eukaryota</taxon>
        <taxon>Fungi</taxon>
        <taxon>Dikarya</taxon>
        <taxon>Ascomycota</taxon>
        <taxon>Saccharomycotina</taxon>
        <taxon>Dipodascomycetes</taxon>
        <taxon>Dipodascales</taxon>
        <taxon>Dipodascaceae</taxon>
        <taxon>Magnusiomyces</taxon>
    </lineage>
</organism>
<dbReference type="GeneID" id="43580570"/>
<evidence type="ECO:0000256" key="2">
    <source>
        <dbReference type="ARBA" id="ARBA00007333"/>
    </source>
</evidence>
<keyword evidence="13" id="KW-1185">Reference proteome</keyword>
<evidence type="ECO:0000256" key="5">
    <source>
        <dbReference type="ARBA" id="ARBA00022781"/>
    </source>
</evidence>
<dbReference type="OrthoDB" id="2125027at2759"/>
<comment type="subcellular location">
    <subcellularLocation>
        <location evidence="1 11">Mitochondrion inner membrane</location>
    </subcellularLocation>
</comment>
<dbReference type="Proteomes" id="UP000398389">
    <property type="component" value="Unassembled WGS sequence"/>
</dbReference>
<evidence type="ECO:0000313" key="13">
    <source>
        <dbReference type="Proteomes" id="UP000398389"/>
    </source>
</evidence>
<dbReference type="GO" id="GO:0045259">
    <property type="term" value="C:proton-transporting ATP synthase complex"/>
    <property type="evidence" value="ECO:0007669"/>
    <property type="project" value="UniProtKB-UniRule"/>
</dbReference>
<dbReference type="RefSeq" id="XP_031852361.1">
    <property type="nucleotide sequence ID" value="XM_031996470.1"/>
</dbReference>
<reference evidence="12 13" key="1">
    <citation type="submission" date="2019-09" db="EMBL/GenBank/DDBJ databases">
        <authorList>
            <person name="Brejova B."/>
        </authorList>
    </citation>
    <scope>NUCLEOTIDE SEQUENCE [LARGE SCALE GENOMIC DNA]</scope>
</reference>
<evidence type="ECO:0000256" key="6">
    <source>
        <dbReference type="ARBA" id="ARBA00022792"/>
    </source>
</evidence>
<dbReference type="AlphaFoldDB" id="A0A5E8BI17"/>
<keyword evidence="4 11" id="KW-0138">CF(0)</keyword>
<comment type="subunit">
    <text evidence="11">F-type ATPases have 2 components, CF(1) - the catalytic core - and CF(0) - the membrane proton channel. CF(1) and CF(0) have multiple subunits.</text>
</comment>
<evidence type="ECO:0000256" key="8">
    <source>
        <dbReference type="ARBA" id="ARBA00023128"/>
    </source>
</evidence>
<accession>A0A5E8BI17</accession>
<name>A0A5E8BI17_9ASCO</name>
<dbReference type="Pfam" id="PF05680">
    <property type="entry name" value="ATP-synt_E"/>
    <property type="match status" value="1"/>
</dbReference>
<evidence type="ECO:0000313" key="12">
    <source>
        <dbReference type="EMBL" id="VVT48379.1"/>
    </source>
</evidence>
<dbReference type="GO" id="GO:0015986">
    <property type="term" value="P:proton motive force-driven ATP synthesis"/>
    <property type="evidence" value="ECO:0007669"/>
    <property type="project" value="InterPro"/>
</dbReference>
<evidence type="ECO:0000256" key="7">
    <source>
        <dbReference type="ARBA" id="ARBA00023065"/>
    </source>
</evidence>